<dbReference type="RefSeq" id="WP_194701392.1">
    <property type="nucleotide sequence ID" value="NZ_JADKNH010000004.1"/>
</dbReference>
<feature type="domain" description="Glucosamine/galactosamine-6-phosphate isomerase" evidence="4">
    <location>
        <begin position="31"/>
        <end position="225"/>
    </location>
</feature>
<reference evidence="5 6" key="1">
    <citation type="submission" date="2020-11" db="EMBL/GenBank/DDBJ databases">
        <title>Fusibacter basophilias sp. nov.</title>
        <authorList>
            <person name="Qiu D."/>
        </authorList>
    </citation>
    <scope>NUCLEOTIDE SEQUENCE [LARGE SCALE GENOMIC DNA]</scope>
    <source>
        <strain evidence="5 6">Q10-2</strain>
    </source>
</reference>
<comment type="similarity">
    <text evidence="3">Belongs to the glucosamine/galactosamine-6-phosphate isomerase family. NagB subfamily.</text>
</comment>
<dbReference type="GO" id="GO:0004342">
    <property type="term" value="F:glucosamine-6-phosphate deaminase activity"/>
    <property type="evidence" value="ECO:0007669"/>
    <property type="project" value="UniProtKB-EC"/>
</dbReference>
<dbReference type="InterPro" id="IPR018321">
    <property type="entry name" value="Glucosamine6P_isomerase_CS"/>
</dbReference>
<dbReference type="Pfam" id="PF01182">
    <property type="entry name" value="Glucosamine_iso"/>
    <property type="match status" value="1"/>
</dbReference>
<feature type="active site" description="Proton acceptor; for ring-opening step" evidence="3">
    <location>
        <position position="138"/>
    </location>
</feature>
<comment type="caution">
    <text evidence="5">The sequence shown here is derived from an EMBL/GenBank/DDBJ whole genome shotgun (WGS) entry which is preliminary data.</text>
</comment>
<dbReference type="SUPFAM" id="SSF100950">
    <property type="entry name" value="NagB/RpiA/CoA transferase-like"/>
    <property type="match status" value="1"/>
</dbReference>
<organism evidence="5 6">
    <name type="scientific">Fusibacter ferrireducens</name>
    <dbReference type="NCBI Taxonomy" id="2785058"/>
    <lineage>
        <taxon>Bacteria</taxon>
        <taxon>Bacillati</taxon>
        <taxon>Bacillota</taxon>
        <taxon>Clostridia</taxon>
        <taxon>Eubacteriales</taxon>
        <taxon>Eubacteriales Family XII. Incertae Sedis</taxon>
        <taxon>Fusibacter</taxon>
    </lineage>
</organism>
<accession>A0ABR9ZRT2</accession>
<dbReference type="PROSITE" id="PS01161">
    <property type="entry name" value="GLC_GALNAC_ISOMERASE"/>
    <property type="match status" value="1"/>
</dbReference>
<feature type="active site" description="Proton acceptor; for enolization step" evidence="3">
    <location>
        <position position="67"/>
    </location>
</feature>
<evidence type="ECO:0000313" key="5">
    <source>
        <dbReference type="EMBL" id="MBF4693164.1"/>
    </source>
</evidence>
<comment type="function">
    <text evidence="3">Catalyzes the reversible isomerization-deamination of glucosamine 6-phosphate (GlcN6P) to form fructose 6-phosphate (Fru6P) and ammonium ion.</text>
</comment>
<dbReference type="NCBIfam" id="NF001684">
    <property type="entry name" value="PRK00443.1-4"/>
    <property type="match status" value="1"/>
</dbReference>
<evidence type="ECO:0000256" key="2">
    <source>
        <dbReference type="ARBA" id="ARBA00023277"/>
    </source>
</evidence>
<evidence type="ECO:0000313" key="6">
    <source>
        <dbReference type="Proteomes" id="UP000614200"/>
    </source>
</evidence>
<sequence length="241" mass="26964">MEIIKVKSYRELSFKAAQFVASQVILKPESILGLATGSTPEGMYAEIIKMYQNGIVDFEKVTSFNLDEYIGLGKESDQSYVYYMQEHLFNHINIALSNINMPNGLAKDIEKECLEYEERIAKSGGLDLQILGIGRNGHIGFNEPDLKFEARTHVVMLDEQTIEDNSRFFESIDQVPKMAISMGVKTIMHAKKIVLLASGAEKAESVYKMIYGKIIPELPASVLQLHPNVTVICDEAAARLL</sequence>
<feature type="active site" description="For ring-opening step" evidence="3">
    <location>
        <position position="136"/>
    </location>
</feature>
<protein>
    <recommendedName>
        <fullName evidence="3">Glucosamine-6-phosphate deaminase</fullName>
        <ecNumber evidence="3">3.5.99.6</ecNumber>
    </recommendedName>
    <alternativeName>
        <fullName evidence="3">GlcN6P deaminase</fullName>
        <shortName evidence="3">GNPDA</shortName>
    </alternativeName>
    <alternativeName>
        <fullName evidence="3">Glucosamine-6-phosphate isomerase</fullName>
    </alternativeName>
</protein>
<proteinExistence type="inferred from homology"/>
<gene>
    <name evidence="3 5" type="primary">nagB</name>
    <name evidence="5" type="ORF">ISU02_08530</name>
</gene>
<dbReference type="NCBIfam" id="TIGR00502">
    <property type="entry name" value="nagB"/>
    <property type="match status" value="1"/>
</dbReference>
<evidence type="ECO:0000256" key="1">
    <source>
        <dbReference type="ARBA" id="ARBA00022801"/>
    </source>
</evidence>
<keyword evidence="2 3" id="KW-0119">Carbohydrate metabolism</keyword>
<dbReference type="EC" id="3.5.99.6" evidence="3"/>
<evidence type="ECO:0000259" key="4">
    <source>
        <dbReference type="Pfam" id="PF01182"/>
    </source>
</evidence>
<name>A0ABR9ZRT2_9FIRM</name>
<dbReference type="InterPro" id="IPR037171">
    <property type="entry name" value="NagB/RpiA_transferase-like"/>
</dbReference>
<dbReference type="CDD" id="cd01399">
    <property type="entry name" value="GlcN6P_deaminase"/>
    <property type="match status" value="1"/>
</dbReference>
<comment type="pathway">
    <text evidence="3">Amino-sugar metabolism; N-acetylneuraminate degradation; D-fructose 6-phosphate from N-acetylneuraminate: step 5/5.</text>
</comment>
<dbReference type="InterPro" id="IPR004547">
    <property type="entry name" value="Glucosamine6P_isomerase"/>
</dbReference>
<comment type="catalytic activity">
    <reaction evidence="3">
        <text>alpha-D-glucosamine 6-phosphate + H2O = beta-D-fructose 6-phosphate + NH4(+)</text>
        <dbReference type="Rhea" id="RHEA:12172"/>
        <dbReference type="ChEBI" id="CHEBI:15377"/>
        <dbReference type="ChEBI" id="CHEBI:28938"/>
        <dbReference type="ChEBI" id="CHEBI:57634"/>
        <dbReference type="ChEBI" id="CHEBI:75989"/>
        <dbReference type="EC" id="3.5.99.6"/>
    </reaction>
</comment>
<dbReference type="Gene3D" id="3.40.50.1360">
    <property type="match status" value="1"/>
</dbReference>
<dbReference type="Proteomes" id="UP000614200">
    <property type="component" value="Unassembled WGS sequence"/>
</dbReference>
<dbReference type="HAMAP" id="MF_01241">
    <property type="entry name" value="GlcN6P_deamin"/>
    <property type="match status" value="1"/>
</dbReference>
<evidence type="ECO:0000256" key="3">
    <source>
        <dbReference type="HAMAP-Rule" id="MF_01241"/>
    </source>
</evidence>
<dbReference type="InterPro" id="IPR006148">
    <property type="entry name" value="Glc/Gal-6P_isomerase"/>
</dbReference>
<keyword evidence="1 3" id="KW-0378">Hydrolase</keyword>
<comment type="caution">
    <text evidence="3">Lacks conserved residue(s) required for the propagation of feature annotation.</text>
</comment>
<dbReference type="PANTHER" id="PTHR11280">
    <property type="entry name" value="GLUCOSAMINE-6-PHOSPHATE ISOMERASE"/>
    <property type="match status" value="1"/>
</dbReference>
<feature type="active site" description="For ring-opening step" evidence="3">
    <location>
        <position position="143"/>
    </location>
</feature>
<dbReference type="EMBL" id="JADKNH010000004">
    <property type="protein sequence ID" value="MBF4693164.1"/>
    <property type="molecule type" value="Genomic_DNA"/>
</dbReference>
<keyword evidence="6" id="KW-1185">Reference proteome</keyword>
<dbReference type="PANTHER" id="PTHR11280:SF5">
    <property type="entry name" value="GLUCOSAMINE-6-PHOSPHATE ISOMERASE"/>
    <property type="match status" value="1"/>
</dbReference>